<dbReference type="SUPFAM" id="SSF88659">
    <property type="entry name" value="Sigma3 and sigma4 domains of RNA polymerase sigma factors"/>
    <property type="match status" value="1"/>
</dbReference>
<dbReference type="InterPro" id="IPR013325">
    <property type="entry name" value="RNA_pol_sigma_r2"/>
</dbReference>
<reference evidence="6 7" key="1">
    <citation type="submission" date="2019-02" db="EMBL/GenBank/DDBJ databases">
        <title>Deep-cultivation of Planctomycetes and their phenomic and genomic characterization uncovers novel biology.</title>
        <authorList>
            <person name="Wiegand S."/>
            <person name="Jogler M."/>
            <person name="Boedeker C."/>
            <person name="Pinto D."/>
            <person name="Vollmers J."/>
            <person name="Rivas-Marin E."/>
            <person name="Kohn T."/>
            <person name="Peeters S.H."/>
            <person name="Heuer A."/>
            <person name="Rast P."/>
            <person name="Oberbeckmann S."/>
            <person name="Bunk B."/>
            <person name="Jeske O."/>
            <person name="Meyerdierks A."/>
            <person name="Storesund J.E."/>
            <person name="Kallscheuer N."/>
            <person name="Luecker S."/>
            <person name="Lage O.M."/>
            <person name="Pohl T."/>
            <person name="Merkel B.J."/>
            <person name="Hornburger P."/>
            <person name="Mueller R.-W."/>
            <person name="Bruemmer F."/>
            <person name="Labrenz M."/>
            <person name="Spormann A.M."/>
            <person name="Op den Camp H."/>
            <person name="Overmann J."/>
            <person name="Amann R."/>
            <person name="Jetten M.S.M."/>
            <person name="Mascher T."/>
            <person name="Medema M.H."/>
            <person name="Devos D.P."/>
            <person name="Kaster A.-K."/>
            <person name="Ovreas L."/>
            <person name="Rohde M."/>
            <person name="Galperin M.Y."/>
            <person name="Jogler C."/>
        </authorList>
    </citation>
    <scope>NUCLEOTIDE SEQUENCE [LARGE SCALE GENOMIC DNA]</scope>
    <source>
        <strain evidence="6 7">Poly24</strain>
    </source>
</reference>
<evidence type="ECO:0000256" key="3">
    <source>
        <dbReference type="ARBA" id="ARBA00023082"/>
    </source>
</evidence>
<protein>
    <submittedName>
        <fullName evidence="6">ECF RNA polymerase sigma-E factor</fullName>
    </submittedName>
</protein>
<evidence type="ECO:0000313" key="6">
    <source>
        <dbReference type="EMBL" id="QDV68379.1"/>
    </source>
</evidence>
<dbReference type="InterPro" id="IPR014284">
    <property type="entry name" value="RNA_pol_sigma-70_dom"/>
</dbReference>
<keyword evidence="2" id="KW-0805">Transcription regulation</keyword>
<evidence type="ECO:0000256" key="1">
    <source>
        <dbReference type="ARBA" id="ARBA00010641"/>
    </source>
</evidence>
<keyword evidence="7" id="KW-1185">Reference proteome</keyword>
<comment type="similarity">
    <text evidence="1">Belongs to the sigma-70 factor family. ECF subfamily.</text>
</comment>
<dbReference type="AlphaFoldDB" id="A0A518JS56"/>
<dbReference type="InterPro" id="IPR039425">
    <property type="entry name" value="RNA_pol_sigma-70-like"/>
</dbReference>
<feature type="domain" description="RNA polymerase sigma factor 70 region 4 type 2" evidence="5">
    <location>
        <begin position="150"/>
        <end position="201"/>
    </location>
</feature>
<evidence type="ECO:0000259" key="5">
    <source>
        <dbReference type="Pfam" id="PF08281"/>
    </source>
</evidence>
<evidence type="ECO:0000313" key="7">
    <source>
        <dbReference type="Proteomes" id="UP000315082"/>
    </source>
</evidence>
<organism evidence="6 7">
    <name type="scientific">Rosistilla carotiformis</name>
    <dbReference type="NCBI Taxonomy" id="2528017"/>
    <lineage>
        <taxon>Bacteria</taxon>
        <taxon>Pseudomonadati</taxon>
        <taxon>Planctomycetota</taxon>
        <taxon>Planctomycetia</taxon>
        <taxon>Pirellulales</taxon>
        <taxon>Pirellulaceae</taxon>
        <taxon>Rosistilla</taxon>
    </lineage>
</organism>
<dbReference type="KEGG" id="rcf:Poly24_20880"/>
<sequence>MADQITSDTANELIRCAADGDRASLDRLLASYSGYLNVLSRLHLDRRIQHRVSPSDIVQETLLEAHRDFAGFRGQQIDEFTGWLRQVLVHNIAEAVETHLVAAKRSVRAEQVVGNLSASVDRSHHRLARLAADPQRSPASEADHRESLSELAAALEQLPADYRTVIVLRHLEGLPFGDVAQRMERSTGAVRMLWLRAIEQLRVAMESQA</sequence>
<dbReference type="Gene3D" id="1.10.10.10">
    <property type="entry name" value="Winged helix-like DNA-binding domain superfamily/Winged helix DNA-binding domain"/>
    <property type="match status" value="1"/>
</dbReference>
<dbReference type="EMBL" id="CP036348">
    <property type="protein sequence ID" value="QDV68379.1"/>
    <property type="molecule type" value="Genomic_DNA"/>
</dbReference>
<dbReference type="InterPro" id="IPR013249">
    <property type="entry name" value="RNA_pol_sigma70_r4_t2"/>
</dbReference>
<dbReference type="RefSeq" id="WP_145094150.1">
    <property type="nucleotide sequence ID" value="NZ_CP036348.1"/>
</dbReference>
<keyword evidence="3" id="KW-0731">Sigma factor</keyword>
<dbReference type="OrthoDB" id="265297at2"/>
<accession>A0A518JS56</accession>
<name>A0A518JS56_9BACT</name>
<dbReference type="NCBIfam" id="TIGR02984">
    <property type="entry name" value="Sig-70_plancto1"/>
    <property type="match status" value="1"/>
</dbReference>
<dbReference type="Pfam" id="PF08281">
    <property type="entry name" value="Sigma70_r4_2"/>
    <property type="match status" value="1"/>
</dbReference>
<dbReference type="CDD" id="cd06171">
    <property type="entry name" value="Sigma70_r4"/>
    <property type="match status" value="1"/>
</dbReference>
<keyword evidence="4" id="KW-0804">Transcription</keyword>
<gene>
    <name evidence="6" type="primary">rpoE_3</name>
    <name evidence="6" type="ORF">Poly24_20880</name>
</gene>
<dbReference type="Gene3D" id="1.10.1740.10">
    <property type="match status" value="1"/>
</dbReference>
<dbReference type="InterPro" id="IPR013324">
    <property type="entry name" value="RNA_pol_sigma_r3/r4-like"/>
</dbReference>
<evidence type="ECO:0000256" key="4">
    <source>
        <dbReference type="ARBA" id="ARBA00023163"/>
    </source>
</evidence>
<dbReference type="GO" id="GO:0006352">
    <property type="term" value="P:DNA-templated transcription initiation"/>
    <property type="evidence" value="ECO:0007669"/>
    <property type="project" value="InterPro"/>
</dbReference>
<dbReference type="GO" id="GO:0003677">
    <property type="term" value="F:DNA binding"/>
    <property type="evidence" value="ECO:0007669"/>
    <property type="project" value="InterPro"/>
</dbReference>
<dbReference type="InterPro" id="IPR036388">
    <property type="entry name" value="WH-like_DNA-bd_sf"/>
</dbReference>
<evidence type="ECO:0000256" key="2">
    <source>
        <dbReference type="ARBA" id="ARBA00023015"/>
    </source>
</evidence>
<dbReference type="SUPFAM" id="SSF88946">
    <property type="entry name" value="Sigma2 domain of RNA polymerase sigma factors"/>
    <property type="match status" value="1"/>
</dbReference>
<dbReference type="NCBIfam" id="TIGR02937">
    <property type="entry name" value="sigma70-ECF"/>
    <property type="match status" value="1"/>
</dbReference>
<proteinExistence type="inferred from homology"/>
<dbReference type="PANTHER" id="PTHR43133:SF51">
    <property type="entry name" value="RNA POLYMERASE SIGMA FACTOR"/>
    <property type="match status" value="1"/>
</dbReference>
<dbReference type="PANTHER" id="PTHR43133">
    <property type="entry name" value="RNA POLYMERASE ECF-TYPE SIGMA FACTO"/>
    <property type="match status" value="1"/>
</dbReference>
<dbReference type="Proteomes" id="UP000315082">
    <property type="component" value="Chromosome"/>
</dbReference>
<dbReference type="InterPro" id="IPR014326">
    <property type="entry name" value="RNA_pol_sigma-70_Plancto"/>
</dbReference>
<dbReference type="GO" id="GO:0016987">
    <property type="term" value="F:sigma factor activity"/>
    <property type="evidence" value="ECO:0007669"/>
    <property type="project" value="UniProtKB-KW"/>
</dbReference>